<name>A0A176VGI8_MARPO</name>
<dbReference type="PRINTS" id="PR00458">
    <property type="entry name" value="PEROXIDASE"/>
</dbReference>
<dbReference type="EC" id="1.11.1.7" evidence="3"/>
<dbReference type="Pfam" id="PF00141">
    <property type="entry name" value="peroxidase"/>
    <property type="match status" value="1"/>
</dbReference>
<dbReference type="InterPro" id="IPR010255">
    <property type="entry name" value="Haem_peroxidase_sf"/>
</dbReference>
<dbReference type="PROSITE" id="PS00435">
    <property type="entry name" value="PEROXIDASE_1"/>
    <property type="match status" value="1"/>
</dbReference>
<dbReference type="InterPro" id="IPR000823">
    <property type="entry name" value="Peroxidase_pln"/>
</dbReference>
<dbReference type="CDD" id="cd00693">
    <property type="entry name" value="secretory_peroxidase"/>
    <property type="match status" value="1"/>
</dbReference>
<evidence type="ECO:0000256" key="7">
    <source>
        <dbReference type="ARBA" id="ARBA00022837"/>
    </source>
</evidence>
<dbReference type="PANTHER" id="PTHR31517">
    <property type="match status" value="1"/>
</dbReference>
<feature type="binding site" evidence="13">
    <location>
        <position position="188"/>
    </location>
    <ligand>
        <name>Ca(2+)</name>
        <dbReference type="ChEBI" id="CHEBI:29108"/>
        <label>1</label>
    </ligand>
</feature>
<evidence type="ECO:0000256" key="15">
    <source>
        <dbReference type="PIRSR" id="PIRSR600823-5"/>
    </source>
</evidence>
<feature type="domain" description="Plant heme peroxidase family profile" evidence="16">
    <location>
        <begin position="125"/>
        <end position="421"/>
    </location>
</feature>
<feature type="active site" description="Proton acceptor" evidence="12">
    <location>
        <position position="166"/>
    </location>
</feature>
<dbReference type="Gene3D" id="1.10.520.10">
    <property type="match status" value="1"/>
</dbReference>
<feature type="binding site" evidence="13">
    <location>
        <position position="170"/>
    </location>
    <ligand>
        <name>Ca(2+)</name>
        <dbReference type="ChEBI" id="CHEBI:29108"/>
        <label>1</label>
    </ligand>
</feature>
<accession>A0A176VGI8</accession>
<dbReference type="SUPFAM" id="SSF48113">
    <property type="entry name" value="Heme-dependent peroxidases"/>
    <property type="match status" value="1"/>
</dbReference>
<evidence type="ECO:0000313" key="18">
    <source>
        <dbReference type="Proteomes" id="UP000077202"/>
    </source>
</evidence>
<evidence type="ECO:0000256" key="6">
    <source>
        <dbReference type="ARBA" id="ARBA00022723"/>
    </source>
</evidence>
<feature type="binding site" evidence="13">
    <location>
        <position position="176"/>
    </location>
    <ligand>
        <name>Ca(2+)</name>
        <dbReference type="ChEBI" id="CHEBI:29108"/>
        <label>1</label>
    </ligand>
</feature>
<keyword evidence="18" id="KW-1185">Reference proteome</keyword>
<dbReference type="EMBL" id="LVLJ01003789">
    <property type="protein sequence ID" value="OAE19707.1"/>
    <property type="molecule type" value="Genomic_DNA"/>
</dbReference>
<organism evidence="17 18">
    <name type="scientific">Marchantia polymorpha subsp. ruderalis</name>
    <dbReference type="NCBI Taxonomy" id="1480154"/>
    <lineage>
        <taxon>Eukaryota</taxon>
        <taxon>Viridiplantae</taxon>
        <taxon>Streptophyta</taxon>
        <taxon>Embryophyta</taxon>
        <taxon>Marchantiophyta</taxon>
        <taxon>Marchantiopsida</taxon>
        <taxon>Marchantiidae</taxon>
        <taxon>Marchantiales</taxon>
        <taxon>Marchantiaceae</taxon>
        <taxon>Marchantia</taxon>
    </lineage>
</organism>
<dbReference type="Gene3D" id="1.10.420.10">
    <property type="entry name" value="Peroxidase, domain 2"/>
    <property type="match status" value="1"/>
</dbReference>
<keyword evidence="10 15" id="KW-1015">Disulfide bond</keyword>
<dbReference type="InterPro" id="IPR033905">
    <property type="entry name" value="Secretory_peroxidase"/>
</dbReference>
<feature type="site" description="Transition state stabilizer" evidence="14">
    <location>
        <position position="162"/>
    </location>
</feature>
<reference evidence="17" key="1">
    <citation type="submission" date="2016-03" db="EMBL/GenBank/DDBJ databases">
        <title>Mechanisms controlling the formation of the plant cell surface in tip-growing cells are functionally conserved among land plants.</title>
        <authorList>
            <person name="Honkanen S."/>
            <person name="Jones V.A."/>
            <person name="Morieri G."/>
            <person name="Champion C."/>
            <person name="Hetherington A.J."/>
            <person name="Kelly S."/>
            <person name="Saint-Marcoux D."/>
            <person name="Proust H."/>
            <person name="Prescott H."/>
            <person name="Dolan L."/>
        </authorList>
    </citation>
    <scope>NUCLEOTIDE SEQUENCE [LARGE SCALE GENOMIC DNA]</scope>
    <source>
        <tissue evidence="17">Whole gametophyte</tissue>
    </source>
</reference>
<feature type="disulfide bond" evidence="15">
    <location>
        <begin position="135"/>
        <end position="214"/>
    </location>
</feature>
<evidence type="ECO:0000256" key="12">
    <source>
        <dbReference type="PIRSR" id="PIRSR600823-1"/>
    </source>
</evidence>
<keyword evidence="9 13" id="KW-0408">Iron</keyword>
<feature type="binding site" evidence="13">
    <location>
        <position position="172"/>
    </location>
    <ligand>
        <name>Ca(2+)</name>
        <dbReference type="ChEBI" id="CHEBI:29108"/>
        <label>1</label>
    </ligand>
</feature>
<evidence type="ECO:0000256" key="4">
    <source>
        <dbReference type="ARBA" id="ARBA00022559"/>
    </source>
</evidence>
<keyword evidence="6 13" id="KW-0479">Metal-binding</keyword>
<feature type="binding site" evidence="13">
    <location>
        <position position="293"/>
    </location>
    <ligand>
        <name>Ca(2+)</name>
        <dbReference type="ChEBI" id="CHEBI:29108"/>
        <label>2</label>
    </ligand>
</feature>
<sequence length="421" mass="44854">MSSTFDVAVAKSRTIGRPRGPTGISVVALTGEKKGALVSHEGQGLTGLESPAFAHSCTVGTRNCPSFVSRGFESSAKDAGSGSGHCISSSSSSSMTRRRSACEMRIATLFLLVLCSGYLSAIQAQLSPTFYAATCPNLERIARQWFSIGVLNALTAPAAILRLSFHDCSVNGCDASVLLNAGRGNTDEKASSLNLGISNLQVIDGIKTAVERQCPGVVSCADLLVLAARDAVSLSGGPRMTVQLGRRDGTTASTSAADSQLLPPTASVDRVLSTFSQMGLTPMETVALLGSHTMGVGHCDSIKNRLYPQLDTTLSQNPFFAQNLKRQCPASFSNPNTVVANDITNIVFDNQYFRDVQGRRGLFSIDDAIRTDARTSGFVRQFAVNRQLFFSTFQTAYNKMAAHRVLTGTQGQIRKNCRSIN</sequence>
<feature type="binding site" evidence="13">
    <location>
        <position position="167"/>
    </location>
    <ligand>
        <name>Ca(2+)</name>
        <dbReference type="ChEBI" id="CHEBI:29108"/>
        <label>1</label>
    </ligand>
</feature>
<keyword evidence="8" id="KW-0560">Oxidoreductase</keyword>
<dbReference type="PRINTS" id="PR00461">
    <property type="entry name" value="PLPEROXIDASE"/>
</dbReference>
<dbReference type="GO" id="GO:0042744">
    <property type="term" value="P:hydrogen peroxide catabolic process"/>
    <property type="evidence" value="ECO:0007669"/>
    <property type="project" value="InterPro"/>
</dbReference>
<feature type="binding site" evidence="13">
    <location>
        <position position="349"/>
    </location>
    <ligand>
        <name>Ca(2+)</name>
        <dbReference type="ChEBI" id="CHEBI:29108"/>
        <label>2</label>
    </ligand>
</feature>
<evidence type="ECO:0000313" key="17">
    <source>
        <dbReference type="EMBL" id="OAE19707.1"/>
    </source>
</evidence>
<proteinExistence type="inferred from homology"/>
<dbReference type="GO" id="GO:0020037">
    <property type="term" value="F:heme binding"/>
    <property type="evidence" value="ECO:0007669"/>
    <property type="project" value="InterPro"/>
</dbReference>
<evidence type="ECO:0000256" key="11">
    <source>
        <dbReference type="ARBA" id="ARBA00023180"/>
    </source>
</evidence>
<evidence type="ECO:0000256" key="13">
    <source>
        <dbReference type="PIRSR" id="PIRSR600823-3"/>
    </source>
</evidence>
<feature type="binding site" description="axial binding residue" evidence="13">
    <location>
        <position position="292"/>
    </location>
    <ligand>
        <name>heme b</name>
        <dbReference type="ChEBI" id="CHEBI:60344"/>
    </ligand>
    <ligandPart>
        <name>Fe</name>
        <dbReference type="ChEBI" id="CHEBI:18248"/>
    </ligandPart>
</feature>
<evidence type="ECO:0000256" key="14">
    <source>
        <dbReference type="PIRSR" id="PIRSR600823-4"/>
    </source>
</evidence>
<feature type="disulfide bond" evidence="15">
    <location>
        <begin position="168"/>
        <end position="173"/>
    </location>
</feature>
<dbReference type="GO" id="GO:0046872">
    <property type="term" value="F:metal ion binding"/>
    <property type="evidence" value="ECO:0007669"/>
    <property type="project" value="UniProtKB-KW"/>
</dbReference>
<dbReference type="FunFam" id="1.10.420.10:FF:000006">
    <property type="entry name" value="Peroxidase"/>
    <property type="match status" value="1"/>
</dbReference>
<dbReference type="PANTHER" id="PTHR31517:SF81">
    <property type="entry name" value="PEROXIDASE"/>
    <property type="match status" value="1"/>
</dbReference>
<feature type="binding site" evidence="13">
    <location>
        <position position="342"/>
    </location>
    <ligand>
        <name>Ca(2+)</name>
        <dbReference type="ChEBI" id="CHEBI:29108"/>
        <label>2</label>
    </ligand>
</feature>
<comment type="cofactor">
    <cofactor evidence="13">
        <name>Ca(2+)</name>
        <dbReference type="ChEBI" id="CHEBI:29108"/>
    </cofactor>
    <text evidence="13">Binds 2 calcium ions per subunit.</text>
</comment>
<keyword evidence="5" id="KW-0349">Heme</keyword>
<dbReference type="InterPro" id="IPR019793">
    <property type="entry name" value="Peroxidases_heam-ligand_BS"/>
</dbReference>
<comment type="cofactor">
    <cofactor evidence="13">
        <name>heme b</name>
        <dbReference type="ChEBI" id="CHEBI:60344"/>
    </cofactor>
    <text evidence="13">Binds 1 heme b (iron(II)-protoporphyrin IX) group per subunit.</text>
</comment>
<evidence type="ECO:0000256" key="1">
    <source>
        <dbReference type="ARBA" id="ARBA00000189"/>
    </source>
</evidence>
<keyword evidence="4" id="KW-0575">Peroxidase</keyword>
<keyword evidence="11" id="KW-0325">Glycoprotein</keyword>
<dbReference type="Proteomes" id="UP000077202">
    <property type="component" value="Unassembled WGS sequence"/>
</dbReference>
<evidence type="ECO:0000256" key="9">
    <source>
        <dbReference type="ARBA" id="ARBA00023004"/>
    </source>
</evidence>
<gene>
    <name evidence="17" type="ORF">AXG93_411s1130</name>
</gene>
<keyword evidence="7 13" id="KW-0106">Calcium</keyword>
<comment type="caution">
    <text evidence="17">The sequence shown here is derived from an EMBL/GenBank/DDBJ whole genome shotgun (WGS) entry which is preliminary data.</text>
</comment>
<dbReference type="InterPro" id="IPR002016">
    <property type="entry name" value="Haem_peroxidase"/>
</dbReference>
<evidence type="ECO:0000256" key="3">
    <source>
        <dbReference type="ARBA" id="ARBA00012313"/>
    </source>
</evidence>
<dbReference type="GO" id="GO:0006979">
    <property type="term" value="P:response to oxidative stress"/>
    <property type="evidence" value="ECO:0007669"/>
    <property type="project" value="InterPro"/>
</dbReference>
<dbReference type="AlphaFoldDB" id="A0A176VGI8"/>
<protein>
    <recommendedName>
        <fullName evidence="3">peroxidase</fullName>
        <ecNumber evidence="3">1.11.1.7</ecNumber>
    </recommendedName>
</protein>
<feature type="binding site" evidence="13">
    <location>
        <position position="174"/>
    </location>
    <ligand>
        <name>Ca(2+)</name>
        <dbReference type="ChEBI" id="CHEBI:29108"/>
        <label>1</label>
    </ligand>
</feature>
<dbReference type="PROSITE" id="PS50873">
    <property type="entry name" value="PEROXIDASE_4"/>
    <property type="match status" value="1"/>
</dbReference>
<feature type="disulfide bond" evidence="15">
    <location>
        <begin position="299"/>
        <end position="328"/>
    </location>
</feature>
<evidence type="ECO:0000256" key="10">
    <source>
        <dbReference type="ARBA" id="ARBA00023157"/>
    </source>
</evidence>
<evidence type="ECO:0000256" key="5">
    <source>
        <dbReference type="ARBA" id="ARBA00022617"/>
    </source>
</evidence>
<evidence type="ECO:0000259" key="16">
    <source>
        <dbReference type="PROSITE" id="PS50873"/>
    </source>
</evidence>
<evidence type="ECO:0000256" key="8">
    <source>
        <dbReference type="ARBA" id="ARBA00023002"/>
    </source>
</evidence>
<feature type="disulfide bond" evidence="15">
    <location>
        <begin position="220"/>
        <end position="417"/>
    </location>
</feature>
<dbReference type="GO" id="GO:0140825">
    <property type="term" value="F:lactoperoxidase activity"/>
    <property type="evidence" value="ECO:0007669"/>
    <property type="project" value="UniProtKB-EC"/>
</dbReference>
<comment type="catalytic activity">
    <reaction evidence="1">
        <text>2 a phenolic donor + H2O2 = 2 a phenolic radical donor + 2 H2O</text>
        <dbReference type="Rhea" id="RHEA:56136"/>
        <dbReference type="ChEBI" id="CHEBI:15377"/>
        <dbReference type="ChEBI" id="CHEBI:16240"/>
        <dbReference type="ChEBI" id="CHEBI:139520"/>
        <dbReference type="ChEBI" id="CHEBI:139521"/>
        <dbReference type="EC" id="1.11.1.7"/>
    </reaction>
</comment>
<comment type="similarity">
    <text evidence="2">Belongs to the peroxidase family. Ascorbate peroxidase subfamily.</text>
</comment>
<evidence type="ECO:0000256" key="2">
    <source>
        <dbReference type="ARBA" id="ARBA00006873"/>
    </source>
</evidence>